<keyword evidence="4 7" id="KW-0833">Ubl conjugation pathway</keyword>
<comment type="catalytic activity">
    <reaction evidence="1 7 8">
        <text>Thiol-dependent hydrolysis of ester, thioester, amide, peptide and isopeptide bonds formed by the C-terminal Gly of ubiquitin (a 76-residue protein attached to proteins as an intracellular targeting signal).</text>
        <dbReference type="EC" id="3.4.19.12"/>
    </reaction>
</comment>
<dbReference type="CDD" id="cd09616">
    <property type="entry name" value="Peptidase_C12_UCH_L1_L3"/>
    <property type="match status" value="1"/>
</dbReference>
<dbReference type="Pfam" id="PF01088">
    <property type="entry name" value="Peptidase_C12"/>
    <property type="match status" value="1"/>
</dbReference>
<dbReference type="EMBL" id="CAMGYJ010000006">
    <property type="protein sequence ID" value="CAI0438732.1"/>
    <property type="molecule type" value="Genomic_DNA"/>
</dbReference>
<evidence type="ECO:0000256" key="7">
    <source>
        <dbReference type="PROSITE-ProRule" id="PRU01393"/>
    </source>
</evidence>
<dbReference type="PROSITE" id="PS52048">
    <property type="entry name" value="UCH_DOMAIN"/>
    <property type="match status" value="1"/>
</dbReference>
<feature type="domain" description="UCH catalytic" evidence="9">
    <location>
        <begin position="64"/>
        <end position="282"/>
    </location>
</feature>
<dbReference type="GO" id="GO:0016579">
    <property type="term" value="P:protein deubiquitination"/>
    <property type="evidence" value="ECO:0007669"/>
    <property type="project" value="TreeGrafter"/>
</dbReference>
<proteinExistence type="inferred from homology"/>
<keyword evidence="3 7" id="KW-0645">Protease</keyword>
<feature type="active site" description="Nucleophile" evidence="7">
    <location>
        <position position="151"/>
    </location>
</feature>
<dbReference type="EC" id="3.4.19.12" evidence="8"/>
<dbReference type="InterPro" id="IPR036959">
    <property type="entry name" value="Peptidase_C12_UCH_sf"/>
</dbReference>
<dbReference type="GO" id="GO:0005737">
    <property type="term" value="C:cytoplasm"/>
    <property type="evidence" value="ECO:0007669"/>
    <property type="project" value="TreeGrafter"/>
</dbReference>
<accession>A0AAV0LW23</accession>
<dbReference type="SUPFAM" id="SSF54001">
    <property type="entry name" value="Cysteine proteinases"/>
    <property type="match status" value="1"/>
</dbReference>
<gene>
    <name evidence="10" type="ORF">LITE_LOCUS25902</name>
</gene>
<protein>
    <recommendedName>
        <fullName evidence="8">Ubiquitin carboxyl-terminal hydrolase</fullName>
        <ecNumber evidence="8">3.4.19.12</ecNumber>
    </recommendedName>
</protein>
<dbReference type="InterPro" id="IPR038765">
    <property type="entry name" value="Papain-like_cys_pep_sf"/>
</dbReference>
<dbReference type="GO" id="GO:0006511">
    <property type="term" value="P:ubiquitin-dependent protein catabolic process"/>
    <property type="evidence" value="ECO:0007669"/>
    <property type="project" value="UniProtKB-UniRule"/>
</dbReference>
<evidence type="ECO:0000256" key="5">
    <source>
        <dbReference type="ARBA" id="ARBA00022801"/>
    </source>
</evidence>
<evidence type="ECO:0000259" key="9">
    <source>
        <dbReference type="PROSITE" id="PS52048"/>
    </source>
</evidence>
<evidence type="ECO:0000256" key="2">
    <source>
        <dbReference type="ARBA" id="ARBA00009326"/>
    </source>
</evidence>
<evidence type="ECO:0000313" key="11">
    <source>
        <dbReference type="Proteomes" id="UP001154282"/>
    </source>
</evidence>
<dbReference type="PRINTS" id="PR00707">
    <property type="entry name" value="UBCTHYDRLASE"/>
</dbReference>
<keyword evidence="11" id="KW-1185">Reference proteome</keyword>
<dbReference type="PANTHER" id="PTHR10589:SF17">
    <property type="entry name" value="UBIQUITIN CARBOXYL-TERMINAL HYDROLASE"/>
    <property type="match status" value="1"/>
</dbReference>
<dbReference type="FunFam" id="3.40.532.10:FF:000007">
    <property type="entry name" value="Ubiquitin carboxyl-terminal hydrolase"/>
    <property type="match status" value="1"/>
</dbReference>
<sequence length="287" mass="31202">VNIKIQLSSSTFSKELIGFFATALSRRFPSSASFARPSAVSLVLLASRLYSKMATIGESPSAKRWLPLEANPDVMNQFLWGLGLPENEAECVDVYGLDEELLAMVPQPVLAVIFLYPLTAQNEQERLQQEGVVKEPNGNVYFMKQTVGNACGTIGLLHAVGNIKSKLHLSEGSFLDRFFKSTANMDPLERAKFLENDREMETAHSVAATGGETEASDNVDTHFICFACVDGELYELDGRKAGPVLHGSSSPESLLQDAAKVIKGMIQKNPDSLNFNVIAVSKKDAAA</sequence>
<dbReference type="Gene3D" id="3.40.532.10">
    <property type="entry name" value="Peptidase C12, ubiquitin carboxyl-terminal hydrolase"/>
    <property type="match status" value="1"/>
</dbReference>
<evidence type="ECO:0000313" key="10">
    <source>
        <dbReference type="EMBL" id="CAI0438732.1"/>
    </source>
</evidence>
<comment type="caution">
    <text evidence="10">The sequence shown here is derived from an EMBL/GenBank/DDBJ whole genome shotgun (WGS) entry which is preliminary data.</text>
</comment>
<name>A0AAV0LW23_9ROSI</name>
<keyword evidence="5 7" id="KW-0378">Hydrolase</keyword>
<reference evidence="10" key="1">
    <citation type="submission" date="2022-08" db="EMBL/GenBank/DDBJ databases">
        <authorList>
            <person name="Gutierrez-Valencia J."/>
        </authorList>
    </citation>
    <scope>NUCLEOTIDE SEQUENCE</scope>
</reference>
<evidence type="ECO:0000256" key="6">
    <source>
        <dbReference type="ARBA" id="ARBA00022807"/>
    </source>
</evidence>
<dbReference type="AlphaFoldDB" id="A0AAV0LW23"/>
<dbReference type="InterPro" id="IPR001578">
    <property type="entry name" value="Peptidase_C12_UCH"/>
</dbReference>
<feature type="active site" description="Proton donor" evidence="7">
    <location>
        <position position="222"/>
    </location>
</feature>
<feature type="site" description="Transition state stabilizer" evidence="7">
    <location>
        <position position="145"/>
    </location>
</feature>
<evidence type="ECO:0000256" key="1">
    <source>
        <dbReference type="ARBA" id="ARBA00000707"/>
    </source>
</evidence>
<feature type="non-terminal residue" evidence="10">
    <location>
        <position position="1"/>
    </location>
</feature>
<comment type="similarity">
    <text evidence="2 7 8">Belongs to the peptidase C12 family.</text>
</comment>
<evidence type="ECO:0000256" key="3">
    <source>
        <dbReference type="ARBA" id="ARBA00022670"/>
    </source>
</evidence>
<dbReference type="GO" id="GO:0004843">
    <property type="term" value="F:cysteine-type deubiquitinase activity"/>
    <property type="evidence" value="ECO:0007669"/>
    <property type="project" value="UniProtKB-UniRule"/>
</dbReference>
<dbReference type="Proteomes" id="UP001154282">
    <property type="component" value="Unassembled WGS sequence"/>
</dbReference>
<feature type="site" description="Important for enzyme activity" evidence="7">
    <location>
        <position position="237"/>
    </location>
</feature>
<organism evidence="10 11">
    <name type="scientific">Linum tenue</name>
    <dbReference type="NCBI Taxonomy" id="586396"/>
    <lineage>
        <taxon>Eukaryota</taxon>
        <taxon>Viridiplantae</taxon>
        <taxon>Streptophyta</taxon>
        <taxon>Embryophyta</taxon>
        <taxon>Tracheophyta</taxon>
        <taxon>Spermatophyta</taxon>
        <taxon>Magnoliopsida</taxon>
        <taxon>eudicotyledons</taxon>
        <taxon>Gunneridae</taxon>
        <taxon>Pentapetalae</taxon>
        <taxon>rosids</taxon>
        <taxon>fabids</taxon>
        <taxon>Malpighiales</taxon>
        <taxon>Linaceae</taxon>
        <taxon>Linum</taxon>
    </lineage>
</organism>
<evidence type="ECO:0000256" key="4">
    <source>
        <dbReference type="ARBA" id="ARBA00022786"/>
    </source>
</evidence>
<evidence type="ECO:0000256" key="8">
    <source>
        <dbReference type="RuleBase" id="RU361215"/>
    </source>
</evidence>
<dbReference type="PANTHER" id="PTHR10589">
    <property type="entry name" value="UBIQUITIN CARBOXYL-TERMINAL HYDROLASE"/>
    <property type="match status" value="1"/>
</dbReference>
<keyword evidence="6 7" id="KW-0788">Thiol protease</keyword>